<comment type="similarity">
    <text evidence="2">Belongs to the DedA family.</text>
</comment>
<keyword evidence="4 8" id="KW-0812">Transmembrane</keyword>
<dbReference type="Proteomes" id="UP000319103">
    <property type="component" value="Unassembled WGS sequence"/>
</dbReference>
<feature type="transmembrane region" description="Helical" evidence="8">
    <location>
        <begin position="58"/>
        <end position="79"/>
    </location>
</feature>
<comment type="subcellular location">
    <subcellularLocation>
        <location evidence="1">Cell membrane</location>
        <topology evidence="1">Multi-pass membrane protein</topology>
    </subcellularLocation>
</comment>
<evidence type="ECO:0000313" key="10">
    <source>
        <dbReference type="EMBL" id="TQF01231.1"/>
    </source>
</evidence>
<accession>A0A540VWU6</accession>
<keyword evidence="3" id="KW-1003">Cell membrane</keyword>
<evidence type="ECO:0000256" key="8">
    <source>
        <dbReference type="SAM" id="Phobius"/>
    </source>
</evidence>
<dbReference type="InterPro" id="IPR032816">
    <property type="entry name" value="VTT_dom"/>
</dbReference>
<dbReference type="Pfam" id="PF09335">
    <property type="entry name" value="VTT_dom"/>
    <property type="match status" value="1"/>
</dbReference>
<dbReference type="PANTHER" id="PTHR30353:SF15">
    <property type="entry name" value="INNER MEMBRANE PROTEIN YABI"/>
    <property type="match status" value="1"/>
</dbReference>
<feature type="transmembrane region" description="Helical" evidence="8">
    <location>
        <begin position="32"/>
        <end position="52"/>
    </location>
</feature>
<feature type="compositionally biased region" description="Low complexity" evidence="7">
    <location>
        <begin position="206"/>
        <end position="220"/>
    </location>
</feature>
<evidence type="ECO:0000259" key="9">
    <source>
        <dbReference type="Pfam" id="PF09335"/>
    </source>
</evidence>
<organism evidence="10 11">
    <name type="scientific">Kitasatospora acidiphila</name>
    <dbReference type="NCBI Taxonomy" id="2567942"/>
    <lineage>
        <taxon>Bacteria</taxon>
        <taxon>Bacillati</taxon>
        <taxon>Actinomycetota</taxon>
        <taxon>Actinomycetes</taxon>
        <taxon>Kitasatosporales</taxon>
        <taxon>Streptomycetaceae</taxon>
        <taxon>Kitasatospora</taxon>
    </lineage>
</organism>
<dbReference type="GO" id="GO:0005886">
    <property type="term" value="C:plasma membrane"/>
    <property type="evidence" value="ECO:0007669"/>
    <property type="project" value="UniProtKB-SubCell"/>
</dbReference>
<feature type="compositionally biased region" description="Low complexity" evidence="7">
    <location>
        <begin position="240"/>
        <end position="275"/>
    </location>
</feature>
<evidence type="ECO:0000313" key="11">
    <source>
        <dbReference type="Proteomes" id="UP000319103"/>
    </source>
</evidence>
<evidence type="ECO:0000256" key="2">
    <source>
        <dbReference type="ARBA" id="ARBA00010792"/>
    </source>
</evidence>
<evidence type="ECO:0000256" key="5">
    <source>
        <dbReference type="ARBA" id="ARBA00022989"/>
    </source>
</evidence>
<protein>
    <submittedName>
        <fullName evidence="10">DedA family protein</fullName>
    </submittedName>
</protein>
<feature type="transmembrane region" description="Helical" evidence="8">
    <location>
        <begin position="6"/>
        <end position="25"/>
    </location>
</feature>
<evidence type="ECO:0000256" key="6">
    <source>
        <dbReference type="ARBA" id="ARBA00023136"/>
    </source>
</evidence>
<dbReference type="InterPro" id="IPR032818">
    <property type="entry name" value="DedA-like"/>
</dbReference>
<gene>
    <name evidence="10" type="ORF">E6W39_01995</name>
</gene>
<keyword evidence="6 8" id="KW-0472">Membrane</keyword>
<feature type="compositionally biased region" description="Basic and acidic residues" evidence="7">
    <location>
        <begin position="221"/>
        <end position="235"/>
    </location>
</feature>
<reference evidence="10 11" key="1">
    <citation type="submission" date="2019-06" db="EMBL/GenBank/DDBJ databases">
        <title>Description of Kitasatospora acidophila sp. nov. isolated from pine grove soil, and reclassification of Streptomyces novaecaesareae to Kitasatospora novaeceasareae comb. nov.</title>
        <authorList>
            <person name="Kim M.J."/>
        </authorList>
    </citation>
    <scope>NUCLEOTIDE SEQUENCE [LARGE SCALE GENOMIC DNA]</scope>
    <source>
        <strain evidence="10 11">MMS16-CNU292</strain>
    </source>
</reference>
<sequence>MGAAVNLTALVAGAGGWAYALIFLLTAGETSAFVGLVLPSETVVLFAAALSSRGVLNPFLLALVVITGGIVGDSTGYWLGRLFGKRVDAPCRRRRIKPGGRIDRAAGYLRRRGGPAVFTGRFIGFVRSFVPFTAGAARMPYRSFLGYSAAASLTWGPLNVAAGYFLGASAAGLLRTVGLAGLIAVGVAVLVLAGALAWRQRRRRATAASEPPTEPATSTAPRDEPATPTAARDEPATSTAPGAEPVAEAPAAPAEPSKELTAPTEPATGPAAPAKPHAPREPQDAPGPTRPLAGHGSPHRRT</sequence>
<dbReference type="AlphaFoldDB" id="A0A540VWU6"/>
<evidence type="ECO:0000256" key="1">
    <source>
        <dbReference type="ARBA" id="ARBA00004651"/>
    </source>
</evidence>
<keyword evidence="11" id="KW-1185">Reference proteome</keyword>
<name>A0A540VWU6_9ACTN</name>
<proteinExistence type="inferred from homology"/>
<feature type="transmembrane region" description="Helical" evidence="8">
    <location>
        <begin position="178"/>
        <end position="198"/>
    </location>
</feature>
<comment type="caution">
    <text evidence="10">The sequence shown here is derived from an EMBL/GenBank/DDBJ whole genome shotgun (WGS) entry which is preliminary data.</text>
</comment>
<evidence type="ECO:0000256" key="7">
    <source>
        <dbReference type="SAM" id="MobiDB-lite"/>
    </source>
</evidence>
<evidence type="ECO:0000256" key="4">
    <source>
        <dbReference type="ARBA" id="ARBA00022692"/>
    </source>
</evidence>
<dbReference type="EMBL" id="VIGB01000003">
    <property type="protein sequence ID" value="TQF01231.1"/>
    <property type="molecule type" value="Genomic_DNA"/>
</dbReference>
<dbReference type="PANTHER" id="PTHR30353">
    <property type="entry name" value="INNER MEMBRANE PROTEIN DEDA-RELATED"/>
    <property type="match status" value="1"/>
</dbReference>
<keyword evidence="5 8" id="KW-1133">Transmembrane helix</keyword>
<feature type="region of interest" description="Disordered" evidence="7">
    <location>
        <begin position="204"/>
        <end position="302"/>
    </location>
</feature>
<feature type="domain" description="VTT" evidence="9">
    <location>
        <begin position="38"/>
        <end position="164"/>
    </location>
</feature>
<evidence type="ECO:0000256" key="3">
    <source>
        <dbReference type="ARBA" id="ARBA00022475"/>
    </source>
</evidence>
<dbReference type="OrthoDB" id="9813426at2"/>
<feature type="transmembrane region" description="Helical" evidence="8">
    <location>
        <begin position="144"/>
        <end position="166"/>
    </location>
</feature>